<proteinExistence type="predicted"/>
<reference evidence="2" key="1">
    <citation type="submission" date="2017-02" db="UniProtKB">
        <authorList>
            <consortium name="WormBaseParasite"/>
        </authorList>
    </citation>
    <scope>IDENTIFICATION</scope>
</reference>
<dbReference type="WBParaSite" id="TASK_0000788801-mRNA-1">
    <property type="protein sequence ID" value="TASK_0000788801-mRNA-1"/>
    <property type="gene ID" value="TASK_0000788801"/>
</dbReference>
<sequence>MCCMSSDARQNRLPCDSTQRPDIYASRPTHDRPGGTGSANGKSVPSPCLTSLPPDTDAHRESPALIFLPFFLVQIEICILNSTDSNPSQQLDCSSLKVLCI</sequence>
<name>A0A0R3WB88_TAEAS</name>
<feature type="region of interest" description="Disordered" evidence="1">
    <location>
        <begin position="1"/>
        <end position="56"/>
    </location>
</feature>
<protein>
    <submittedName>
        <fullName evidence="2">Uncharacterized protein</fullName>
    </submittedName>
</protein>
<evidence type="ECO:0000256" key="1">
    <source>
        <dbReference type="SAM" id="MobiDB-lite"/>
    </source>
</evidence>
<dbReference type="AlphaFoldDB" id="A0A0R3WB88"/>
<organism evidence="2">
    <name type="scientific">Taenia asiatica</name>
    <name type="common">Asian tapeworm</name>
    <dbReference type="NCBI Taxonomy" id="60517"/>
    <lineage>
        <taxon>Eukaryota</taxon>
        <taxon>Metazoa</taxon>
        <taxon>Spiralia</taxon>
        <taxon>Lophotrochozoa</taxon>
        <taxon>Platyhelminthes</taxon>
        <taxon>Cestoda</taxon>
        <taxon>Eucestoda</taxon>
        <taxon>Cyclophyllidea</taxon>
        <taxon>Taeniidae</taxon>
        <taxon>Taenia</taxon>
    </lineage>
</organism>
<accession>A0A0R3WB88</accession>
<evidence type="ECO:0000313" key="2">
    <source>
        <dbReference type="WBParaSite" id="TASK_0000788801-mRNA-1"/>
    </source>
</evidence>